<reference evidence="1 2" key="1">
    <citation type="submission" date="2024-01" db="EMBL/GenBank/DDBJ databases">
        <title>The genome of the rayed Mediterranean limpet Patella caerulea (Linnaeus, 1758).</title>
        <authorList>
            <person name="Anh-Thu Weber A."/>
            <person name="Halstead-Nussloch G."/>
        </authorList>
    </citation>
    <scope>NUCLEOTIDE SEQUENCE [LARGE SCALE GENOMIC DNA]</scope>
    <source>
        <strain evidence="1">AATW-2023a</strain>
        <tissue evidence="1">Whole specimen</tissue>
    </source>
</reference>
<dbReference type="AlphaFoldDB" id="A0AAN8Q7S8"/>
<sequence length="89" mass="9885">MKKSEVESLMVLTNCPRLVIPFVSLSMAGLLTTAYDLCDDIYDKSMPMPNVKKIQPETESAVVKPNSGMGCCTHHHQSICKNLWGVWSV</sequence>
<evidence type="ECO:0000313" key="2">
    <source>
        <dbReference type="Proteomes" id="UP001347796"/>
    </source>
</evidence>
<keyword evidence="2" id="KW-1185">Reference proteome</keyword>
<protein>
    <submittedName>
        <fullName evidence="1">Uncharacterized protein</fullName>
    </submittedName>
</protein>
<accession>A0AAN8Q7S8</accession>
<dbReference type="Proteomes" id="UP001347796">
    <property type="component" value="Unassembled WGS sequence"/>
</dbReference>
<gene>
    <name evidence="1" type="ORF">SNE40_007082</name>
</gene>
<organism evidence="1 2">
    <name type="scientific">Patella caerulea</name>
    <name type="common">Rayed Mediterranean limpet</name>
    <dbReference type="NCBI Taxonomy" id="87958"/>
    <lineage>
        <taxon>Eukaryota</taxon>
        <taxon>Metazoa</taxon>
        <taxon>Spiralia</taxon>
        <taxon>Lophotrochozoa</taxon>
        <taxon>Mollusca</taxon>
        <taxon>Gastropoda</taxon>
        <taxon>Patellogastropoda</taxon>
        <taxon>Patelloidea</taxon>
        <taxon>Patellidae</taxon>
        <taxon>Patella</taxon>
    </lineage>
</organism>
<evidence type="ECO:0000313" key="1">
    <source>
        <dbReference type="EMBL" id="KAK6184650.1"/>
    </source>
</evidence>
<comment type="caution">
    <text evidence="1">The sequence shown here is derived from an EMBL/GenBank/DDBJ whole genome shotgun (WGS) entry which is preliminary data.</text>
</comment>
<name>A0AAN8Q7S8_PATCE</name>
<proteinExistence type="predicted"/>
<dbReference type="EMBL" id="JAZGQO010000006">
    <property type="protein sequence ID" value="KAK6184650.1"/>
    <property type="molecule type" value="Genomic_DNA"/>
</dbReference>